<feature type="binding site" evidence="10">
    <location>
        <position position="255"/>
    </location>
    <ligand>
        <name>Mg(2+)</name>
        <dbReference type="ChEBI" id="CHEBI:18420"/>
    </ligand>
</feature>
<proteinExistence type="inferred from homology"/>
<dbReference type="InterPro" id="IPR031168">
    <property type="entry name" value="G_TrmE"/>
</dbReference>
<dbReference type="Gene3D" id="3.30.1360.120">
    <property type="entry name" value="Probable tRNA modification gtpase trme, domain 1"/>
    <property type="match status" value="1"/>
</dbReference>
<dbReference type="Proteomes" id="UP000681343">
    <property type="component" value="Plasmid pMM35_01"/>
</dbReference>
<keyword evidence="9 10" id="KW-0342">GTP-binding</keyword>
<dbReference type="Gene3D" id="3.40.50.300">
    <property type="entry name" value="P-loop containing nucleotide triphosphate hydrolases"/>
    <property type="match status" value="1"/>
</dbReference>
<dbReference type="EC" id="3.6.-.-" evidence="10"/>
<dbReference type="FunFam" id="3.40.50.300:FF:001376">
    <property type="entry name" value="tRNA modification GTPase MnmE"/>
    <property type="match status" value="1"/>
</dbReference>
<comment type="caution">
    <text evidence="10">Lacks conserved residue(s) required for the propagation of feature annotation.</text>
</comment>
<dbReference type="GO" id="GO:0003924">
    <property type="term" value="F:GTPase activity"/>
    <property type="evidence" value="ECO:0007669"/>
    <property type="project" value="UniProtKB-UniRule"/>
</dbReference>
<dbReference type="GO" id="GO:0002098">
    <property type="term" value="P:tRNA wobble uridine modification"/>
    <property type="evidence" value="ECO:0007669"/>
    <property type="project" value="TreeGrafter"/>
</dbReference>
<dbReference type="PANTHER" id="PTHR42714:SF2">
    <property type="entry name" value="TRNA MODIFICATION GTPASE GTPBP3, MITOCHONDRIAL"/>
    <property type="match status" value="1"/>
</dbReference>
<feature type="binding site" evidence="10">
    <location>
        <position position="455"/>
    </location>
    <ligand>
        <name>(6S)-5-formyl-5,6,7,8-tetrahydrofolate</name>
        <dbReference type="ChEBI" id="CHEBI:57457"/>
    </ligand>
</feature>
<evidence type="ECO:0000259" key="12">
    <source>
        <dbReference type="PROSITE" id="PS51709"/>
    </source>
</evidence>
<feature type="binding site" evidence="10">
    <location>
        <begin position="359"/>
        <end position="361"/>
    </location>
    <ligand>
        <name>GTP</name>
        <dbReference type="ChEBI" id="CHEBI:37565"/>
    </ligand>
</feature>
<dbReference type="Gene3D" id="1.20.120.430">
    <property type="entry name" value="tRNA modification GTPase MnmE domain 2"/>
    <property type="match status" value="1"/>
</dbReference>
<keyword evidence="14" id="KW-1185">Reference proteome</keyword>
<keyword evidence="7 10" id="KW-0460">Magnesium</keyword>
<keyword evidence="2 10" id="KW-0963">Cytoplasm</keyword>
<dbReference type="InterPro" id="IPR027417">
    <property type="entry name" value="P-loop_NTPase"/>
</dbReference>
<evidence type="ECO:0000256" key="5">
    <source>
        <dbReference type="ARBA" id="ARBA00022741"/>
    </source>
</evidence>
<feature type="binding site" evidence="10">
    <location>
        <begin position="249"/>
        <end position="255"/>
    </location>
    <ligand>
        <name>GTP</name>
        <dbReference type="ChEBI" id="CHEBI:37565"/>
    </ligand>
</feature>
<protein>
    <recommendedName>
        <fullName evidence="10">tRNA modification GTPase MnmE</fullName>
        <ecNumber evidence="10">3.6.-.-</ecNumber>
    </recommendedName>
</protein>
<feature type="binding site" evidence="10">
    <location>
        <position position="251"/>
    </location>
    <ligand>
        <name>K(+)</name>
        <dbReference type="ChEBI" id="CHEBI:29103"/>
    </ligand>
</feature>
<geneLocation type="plasmid" evidence="13 14">
    <name>pMM35_01</name>
</geneLocation>
<dbReference type="GO" id="GO:0005829">
    <property type="term" value="C:cytosol"/>
    <property type="evidence" value="ECO:0007669"/>
    <property type="project" value="TreeGrafter"/>
</dbReference>
<feature type="binding site" evidence="10">
    <location>
        <position position="124"/>
    </location>
    <ligand>
        <name>(6S)-5-formyl-5,6,7,8-tetrahydrofolate</name>
        <dbReference type="ChEBI" id="CHEBI:57457"/>
    </ligand>
</feature>
<keyword evidence="5 10" id="KW-0547">Nucleotide-binding</keyword>
<organism evidence="13 14">
    <name type="scientific">Vescimonas fastidiosa</name>
    <dbReference type="NCBI Taxonomy" id="2714353"/>
    <lineage>
        <taxon>Bacteria</taxon>
        <taxon>Bacillati</taxon>
        <taxon>Bacillota</taxon>
        <taxon>Clostridia</taxon>
        <taxon>Eubacteriales</taxon>
        <taxon>Oscillospiraceae</taxon>
        <taxon>Vescimonas</taxon>
    </lineage>
</organism>
<dbReference type="RefSeq" id="WP_212821257.1">
    <property type="nucleotide sequence ID" value="NZ_AP023416.1"/>
</dbReference>
<dbReference type="Pfam" id="PF10396">
    <property type="entry name" value="TrmE_N"/>
    <property type="match status" value="1"/>
</dbReference>
<dbReference type="GO" id="GO:0030488">
    <property type="term" value="P:tRNA methylation"/>
    <property type="evidence" value="ECO:0007669"/>
    <property type="project" value="TreeGrafter"/>
</dbReference>
<dbReference type="SUPFAM" id="SSF52540">
    <property type="entry name" value="P-loop containing nucleoside triphosphate hydrolases"/>
    <property type="match status" value="1"/>
</dbReference>
<accession>A0A810Q4A9</accession>
<sequence>MTDTIAAIATARTPAAIGIVRISGPETLSVADRVFRAKNGKPAADQATRRMLYGQMRTAEGTVIDDGLCVLFPPQSSYTGQWSAELHCHGSPVVLDEVLRSTFAAGARQARGGEFTKRAFLSGRMDLIQAEAVADLIDAETAESAQNAALQLSGALSRGVERVYGDLMDITSRFYAAVDYPDEDIEPPEHRQIADTLTGCRRELQRLLDTFRRGRILKRGIPTVLLGLPNAGKSSLLNALLGYDRAIVTEVAGTTRDTLEEKVCFGGQLLRLCDTAGIRETGDSVEKLGVDRAVAAAEQAGLSLVVLDGSQSLTGGEEAVLTLAEKAEHTIIIINKNDLPQRLDTGAIQERFPNICTLSARTGEGLEELGALIQRLYPTPHRETGALLTNSRQAEAVSRALQAVDRAAAALDGGLTPDAVLTDAEEALAALGELTGKSIREDLVTTIFSRFCVGK</sequence>
<dbReference type="Pfam" id="PF12631">
    <property type="entry name" value="MnmE_helical"/>
    <property type="match status" value="1"/>
</dbReference>
<evidence type="ECO:0000313" key="14">
    <source>
        <dbReference type="Proteomes" id="UP000681343"/>
    </source>
</evidence>
<evidence type="ECO:0000256" key="4">
    <source>
        <dbReference type="ARBA" id="ARBA00022723"/>
    </source>
</evidence>
<keyword evidence="4 10" id="KW-0479">Metal-binding</keyword>
<evidence type="ECO:0000256" key="10">
    <source>
        <dbReference type="HAMAP-Rule" id="MF_00379"/>
    </source>
</evidence>
<comment type="subunit">
    <text evidence="10">Homodimer. Heterotetramer of two MnmE and two MnmG subunits.</text>
</comment>
<dbReference type="GO" id="GO:0005525">
    <property type="term" value="F:GTP binding"/>
    <property type="evidence" value="ECO:0007669"/>
    <property type="project" value="UniProtKB-UniRule"/>
</dbReference>
<feature type="binding site" evidence="10">
    <location>
        <begin position="274"/>
        <end position="277"/>
    </location>
    <ligand>
        <name>GTP</name>
        <dbReference type="ChEBI" id="CHEBI:37565"/>
    </ligand>
</feature>
<gene>
    <name evidence="10 13" type="primary">mnmE</name>
    <name evidence="10" type="synonym">trmE</name>
    <name evidence="13" type="ORF">MM35RIKEN_17650</name>
</gene>
<dbReference type="PROSITE" id="PS51709">
    <property type="entry name" value="G_TRME"/>
    <property type="match status" value="1"/>
</dbReference>
<feature type="domain" description="TrmE-type G" evidence="12">
    <location>
        <begin position="220"/>
        <end position="378"/>
    </location>
</feature>
<comment type="function">
    <text evidence="10">Exhibits a very high intrinsic GTPase hydrolysis rate. Involved in the addition of a carboxymethylaminomethyl (cmnm) group at the wobble position (U34) of certain tRNAs, forming tRNA-cmnm(5)s(2)U34.</text>
</comment>
<evidence type="ECO:0000256" key="9">
    <source>
        <dbReference type="ARBA" id="ARBA00023134"/>
    </source>
</evidence>
<dbReference type="InterPro" id="IPR004520">
    <property type="entry name" value="GTPase_MnmE"/>
</dbReference>
<keyword evidence="6 10" id="KW-0378">Hydrolase</keyword>
<feature type="binding site" evidence="10">
    <location>
        <position position="21"/>
    </location>
    <ligand>
        <name>(6S)-5-formyl-5,6,7,8-tetrahydrofolate</name>
        <dbReference type="ChEBI" id="CHEBI:57457"/>
    </ligand>
</feature>
<dbReference type="CDD" id="cd14858">
    <property type="entry name" value="TrmE_N"/>
    <property type="match status" value="1"/>
</dbReference>
<feature type="binding site" evidence="10">
    <location>
        <position position="249"/>
    </location>
    <ligand>
        <name>K(+)</name>
        <dbReference type="ChEBI" id="CHEBI:29103"/>
    </ligand>
</feature>
<feature type="binding site" evidence="10">
    <location>
        <position position="234"/>
    </location>
    <ligand>
        <name>Mg(2+)</name>
        <dbReference type="ChEBI" id="CHEBI:18420"/>
    </ligand>
</feature>
<dbReference type="EMBL" id="AP023416">
    <property type="protein sequence ID" value="BCK79573.1"/>
    <property type="molecule type" value="Genomic_DNA"/>
</dbReference>
<dbReference type="HAMAP" id="MF_00379">
    <property type="entry name" value="GTPase_MnmE"/>
    <property type="match status" value="1"/>
</dbReference>
<name>A0A810Q4A9_9FIRM</name>
<evidence type="ECO:0000256" key="1">
    <source>
        <dbReference type="ARBA" id="ARBA00011043"/>
    </source>
</evidence>
<keyword evidence="13" id="KW-0614">Plasmid</keyword>
<dbReference type="InterPro" id="IPR027368">
    <property type="entry name" value="MnmE_dom2"/>
</dbReference>
<dbReference type="InterPro" id="IPR018948">
    <property type="entry name" value="GTP-bd_TrmE_N"/>
</dbReference>
<dbReference type="NCBIfam" id="TIGR00450">
    <property type="entry name" value="mnmE_trmE_thdF"/>
    <property type="match status" value="1"/>
</dbReference>
<evidence type="ECO:0000313" key="13">
    <source>
        <dbReference type="EMBL" id="BCK79573.1"/>
    </source>
</evidence>
<dbReference type="GO" id="GO:0046872">
    <property type="term" value="F:metal ion binding"/>
    <property type="evidence" value="ECO:0007669"/>
    <property type="project" value="UniProtKB-KW"/>
</dbReference>
<evidence type="ECO:0000256" key="3">
    <source>
        <dbReference type="ARBA" id="ARBA00022694"/>
    </source>
</evidence>
<dbReference type="PANTHER" id="PTHR42714">
    <property type="entry name" value="TRNA MODIFICATION GTPASE GTPBP3"/>
    <property type="match status" value="1"/>
</dbReference>
<keyword evidence="8 10" id="KW-0630">Potassium</keyword>
<evidence type="ECO:0000256" key="8">
    <source>
        <dbReference type="ARBA" id="ARBA00022958"/>
    </source>
</evidence>
<keyword evidence="3 10" id="KW-0819">tRNA processing</keyword>
<dbReference type="NCBIfam" id="TIGR00231">
    <property type="entry name" value="small_GTP"/>
    <property type="match status" value="1"/>
</dbReference>
<feature type="binding site" evidence="10">
    <location>
        <begin position="230"/>
        <end position="235"/>
    </location>
    <ligand>
        <name>GTP</name>
        <dbReference type="ChEBI" id="CHEBI:37565"/>
    </ligand>
</feature>
<dbReference type="InterPro" id="IPR005225">
    <property type="entry name" value="Small_GTP-bd"/>
</dbReference>
<feature type="binding site" evidence="10">
    <location>
        <position position="254"/>
    </location>
    <ligand>
        <name>K(+)</name>
        <dbReference type="ChEBI" id="CHEBI:29103"/>
    </ligand>
</feature>
<evidence type="ECO:0000256" key="7">
    <source>
        <dbReference type="ARBA" id="ARBA00022842"/>
    </source>
</evidence>
<comment type="cofactor">
    <cofactor evidence="10">
        <name>K(+)</name>
        <dbReference type="ChEBI" id="CHEBI:29103"/>
    </cofactor>
    <text evidence="10">Binds 1 potassium ion per subunit.</text>
</comment>
<dbReference type="InterPro" id="IPR025867">
    <property type="entry name" value="MnmE_helical"/>
</dbReference>
<dbReference type="InterPro" id="IPR027266">
    <property type="entry name" value="TrmE/GcvT-like"/>
</dbReference>
<dbReference type="InterPro" id="IPR006073">
    <property type="entry name" value="GTP-bd"/>
</dbReference>
<evidence type="ECO:0000256" key="6">
    <source>
        <dbReference type="ARBA" id="ARBA00022801"/>
    </source>
</evidence>
<reference evidence="13" key="1">
    <citation type="submission" date="2020-09" db="EMBL/GenBank/DDBJ databases">
        <title>New species isolated from human feces.</title>
        <authorList>
            <person name="Kitahara M."/>
            <person name="Shigeno Y."/>
            <person name="Shime M."/>
            <person name="Matsumoto Y."/>
            <person name="Nakamura S."/>
            <person name="Motooka D."/>
            <person name="Fukuoka S."/>
            <person name="Nishikawa H."/>
            <person name="Benno Y."/>
        </authorList>
    </citation>
    <scope>NUCLEOTIDE SEQUENCE</scope>
    <source>
        <strain evidence="13">MM35</strain>
        <plasmid evidence="13">pMM35_01</plasmid>
    </source>
</reference>
<feature type="binding site" evidence="10">
    <location>
        <position position="230"/>
    </location>
    <ligand>
        <name>K(+)</name>
        <dbReference type="ChEBI" id="CHEBI:29103"/>
    </ligand>
</feature>
<evidence type="ECO:0000256" key="11">
    <source>
        <dbReference type="RuleBase" id="RU003313"/>
    </source>
</evidence>
<dbReference type="KEGG" id="vfa:MM35RIKEN_17650"/>
<dbReference type="CDD" id="cd04164">
    <property type="entry name" value="trmE"/>
    <property type="match status" value="1"/>
</dbReference>
<comment type="similarity">
    <text evidence="1 10 11">Belongs to the TRAFAC class TrmE-Era-EngA-EngB-Septin-like GTPase superfamily. TrmE GTPase family.</text>
</comment>
<feature type="binding site" evidence="10">
    <location>
        <position position="85"/>
    </location>
    <ligand>
        <name>(6S)-5-formyl-5,6,7,8-tetrahydrofolate</name>
        <dbReference type="ChEBI" id="CHEBI:57457"/>
    </ligand>
</feature>
<comment type="subcellular location">
    <subcellularLocation>
        <location evidence="10">Cytoplasm</location>
    </subcellularLocation>
</comment>
<dbReference type="AlphaFoldDB" id="A0A810Q4A9"/>
<evidence type="ECO:0000256" key="2">
    <source>
        <dbReference type="ARBA" id="ARBA00022490"/>
    </source>
</evidence>
<dbReference type="Pfam" id="PF01926">
    <property type="entry name" value="MMR_HSR1"/>
    <property type="match status" value="1"/>
</dbReference>